<protein>
    <submittedName>
        <fullName evidence="1">F-box family protein</fullName>
    </submittedName>
</protein>
<keyword evidence="2" id="KW-1185">Reference proteome</keyword>
<proteinExistence type="predicted"/>
<dbReference type="Proteomes" id="UP000265520">
    <property type="component" value="Unassembled WGS sequence"/>
</dbReference>
<evidence type="ECO:0000313" key="1">
    <source>
        <dbReference type="EMBL" id="MCI01389.1"/>
    </source>
</evidence>
<name>A0A392NQH9_9FABA</name>
<dbReference type="EMBL" id="LXQA010046033">
    <property type="protein sequence ID" value="MCI01389.1"/>
    <property type="molecule type" value="Genomic_DNA"/>
</dbReference>
<dbReference type="AlphaFoldDB" id="A0A392NQH9"/>
<organism evidence="1 2">
    <name type="scientific">Trifolium medium</name>
    <dbReference type="NCBI Taxonomy" id="97028"/>
    <lineage>
        <taxon>Eukaryota</taxon>
        <taxon>Viridiplantae</taxon>
        <taxon>Streptophyta</taxon>
        <taxon>Embryophyta</taxon>
        <taxon>Tracheophyta</taxon>
        <taxon>Spermatophyta</taxon>
        <taxon>Magnoliopsida</taxon>
        <taxon>eudicotyledons</taxon>
        <taxon>Gunneridae</taxon>
        <taxon>Pentapetalae</taxon>
        <taxon>rosids</taxon>
        <taxon>fabids</taxon>
        <taxon>Fabales</taxon>
        <taxon>Fabaceae</taxon>
        <taxon>Papilionoideae</taxon>
        <taxon>50 kb inversion clade</taxon>
        <taxon>NPAAA clade</taxon>
        <taxon>Hologalegina</taxon>
        <taxon>IRL clade</taxon>
        <taxon>Trifolieae</taxon>
        <taxon>Trifolium</taxon>
    </lineage>
</organism>
<comment type="caution">
    <text evidence="1">The sequence shown here is derived from an EMBL/GenBank/DDBJ whole genome shotgun (WGS) entry which is preliminary data.</text>
</comment>
<accession>A0A392NQH9</accession>
<feature type="non-terminal residue" evidence="1">
    <location>
        <position position="103"/>
    </location>
</feature>
<reference evidence="1 2" key="1">
    <citation type="journal article" date="2018" name="Front. Plant Sci.">
        <title>Red Clover (Trifolium pratense) and Zigzag Clover (T. medium) - A Picture of Genomic Similarities and Differences.</title>
        <authorList>
            <person name="Dluhosova J."/>
            <person name="Istvanek J."/>
            <person name="Nedelnik J."/>
            <person name="Repkova J."/>
        </authorList>
    </citation>
    <scope>NUCLEOTIDE SEQUENCE [LARGE SCALE GENOMIC DNA]</scope>
    <source>
        <strain evidence="2">cv. 10/8</strain>
        <tissue evidence="1">Leaf</tissue>
    </source>
</reference>
<evidence type="ECO:0000313" key="2">
    <source>
        <dbReference type="Proteomes" id="UP000265520"/>
    </source>
</evidence>
<sequence length="103" mass="10621">MLKKAAAKSRKEAAKLRKAFKAGLKPLPIPDGIVDFLLQNSPSAKVNITTAHPSSFNLKQVEESVKDVKNISYCSQFAAHASSAAPASAAESASAAAPASAAK</sequence>